<dbReference type="PROSITE" id="PS50815">
    <property type="entry name" value="HORMA"/>
    <property type="match status" value="1"/>
</dbReference>
<dbReference type="GO" id="GO:0005634">
    <property type="term" value="C:nucleus"/>
    <property type="evidence" value="ECO:0007669"/>
    <property type="project" value="UniProtKB-SubCell"/>
</dbReference>
<protein>
    <submittedName>
        <fullName evidence="7">LAQU0S09e01596g1_1</fullName>
    </submittedName>
</protein>
<organism evidence="7 8">
    <name type="scientific">Lachancea quebecensis</name>
    <dbReference type="NCBI Taxonomy" id="1654605"/>
    <lineage>
        <taxon>Eukaryota</taxon>
        <taxon>Fungi</taxon>
        <taxon>Dikarya</taxon>
        <taxon>Ascomycota</taxon>
        <taxon>Saccharomycotina</taxon>
        <taxon>Saccharomycetes</taxon>
        <taxon>Saccharomycetales</taxon>
        <taxon>Saccharomycetaceae</taxon>
        <taxon>Lachancea</taxon>
    </lineage>
</organism>
<dbReference type="Pfam" id="PF02301">
    <property type="entry name" value="HORMA"/>
    <property type="match status" value="1"/>
</dbReference>
<keyword evidence="5" id="KW-0469">Meiosis</keyword>
<evidence type="ECO:0000259" key="6">
    <source>
        <dbReference type="PROSITE" id="PS50815"/>
    </source>
</evidence>
<dbReference type="Proteomes" id="UP000236544">
    <property type="component" value="Unassembled WGS sequence"/>
</dbReference>
<name>A0A0P1L1W9_9SACH</name>
<dbReference type="GO" id="GO:0051598">
    <property type="term" value="P:meiotic recombination checkpoint signaling"/>
    <property type="evidence" value="ECO:0007669"/>
    <property type="project" value="TreeGrafter"/>
</dbReference>
<dbReference type="Gene3D" id="3.30.900.10">
    <property type="entry name" value="HORMA domain"/>
    <property type="match status" value="1"/>
</dbReference>
<proteinExistence type="predicted"/>
<dbReference type="InterPro" id="IPR051294">
    <property type="entry name" value="HORMA_MeioticProgression"/>
</dbReference>
<keyword evidence="4" id="KW-0539">Nucleus</keyword>
<gene>
    <name evidence="7" type="ORF">LAQU0_S09e01596g</name>
</gene>
<keyword evidence="3" id="KW-0158">Chromosome</keyword>
<keyword evidence="8" id="KW-1185">Reference proteome</keyword>
<evidence type="ECO:0000313" key="8">
    <source>
        <dbReference type="Proteomes" id="UP000236544"/>
    </source>
</evidence>
<sequence length="604" mass="68198">MSTAQQTKPKAVVSTTTGITCEQSQKLVQTMLTMSFGCLSFLRGLFPDDNFIDQRFVPEKVIKNYSKDRNEAPTSSIKIKTLVRGKTPEADLFLDWLEKGVFQSIKVKYLKALSLGVFTDEEAPSDLLENYLFSFSYGVDGQVSMSVNGEEGEVSLLDSRRVVQQLMRRFIIITQSLEPLPEKRYLTMRLLFNENAPAEYQPQFFRDATHDKPSIIKIPQTADLDTYSVGSLDTKFHEVSLKVLSVIESTHGASPVPTRNIDPFSLVESGDTIEETNLSFSQVAFETPRRPLSQTTKYLKDYLAAPSAEVANTQHLNERDTYDCQCAMPCPQSTSKSICCTQCKRRVHKICYGNYHRTSINKCISCLMKGNSFDCRTRTFRTFMMLRRIYRFMIKKPDFPSSLSEFYEILVGTNADPETKNCINLSISILFYDGVIVLDKERRPQTSSKTQFLKSSNYIFIDQSGIIVKDLGELPLNTKPVWSFVFNSVKAQTAYTAALFESPEAVTASLESISAAIEKIERLTLIRKSPNEGAVASSFDFNSLRIDDDTQDSAGSIKRKHPNLKDYLDCGKNSQLDDTLNINSCKPHKIRKISASKKTLKSVW</sequence>
<accession>A0A0P1L1W9</accession>
<evidence type="ECO:0000256" key="2">
    <source>
        <dbReference type="ARBA" id="ARBA00004286"/>
    </source>
</evidence>
<evidence type="ECO:0000256" key="3">
    <source>
        <dbReference type="ARBA" id="ARBA00022454"/>
    </source>
</evidence>
<dbReference type="PANTHER" id="PTHR48225:SF7">
    <property type="entry name" value="MEIOSIS-SPECIFIC PROTEIN HOP1"/>
    <property type="match status" value="1"/>
</dbReference>
<feature type="domain" description="HORMA" evidence="6">
    <location>
        <begin position="22"/>
        <end position="243"/>
    </location>
</feature>
<evidence type="ECO:0000313" key="7">
    <source>
        <dbReference type="EMBL" id="CUS23296.1"/>
    </source>
</evidence>
<dbReference type="GO" id="GO:0007130">
    <property type="term" value="P:synaptonemal complex assembly"/>
    <property type="evidence" value="ECO:0007669"/>
    <property type="project" value="TreeGrafter"/>
</dbReference>
<evidence type="ECO:0000256" key="5">
    <source>
        <dbReference type="ARBA" id="ARBA00023254"/>
    </source>
</evidence>
<dbReference type="AlphaFoldDB" id="A0A0P1L1W9"/>
<dbReference type="OrthoDB" id="1928087at2759"/>
<dbReference type="InterPro" id="IPR036570">
    <property type="entry name" value="HORMA_dom_sf"/>
</dbReference>
<reference evidence="8" key="1">
    <citation type="submission" date="2015-10" db="EMBL/GenBank/DDBJ databases">
        <authorList>
            <person name="Devillers H."/>
        </authorList>
    </citation>
    <scope>NUCLEOTIDE SEQUENCE [LARGE SCALE GENOMIC DNA]</scope>
</reference>
<dbReference type="SUPFAM" id="SSF56019">
    <property type="entry name" value="The spindle assembly checkpoint protein mad2"/>
    <property type="match status" value="1"/>
</dbReference>
<dbReference type="PANTHER" id="PTHR48225">
    <property type="entry name" value="HORMA DOMAIN-CONTAINING PROTEIN 1"/>
    <property type="match status" value="1"/>
</dbReference>
<evidence type="ECO:0000256" key="4">
    <source>
        <dbReference type="ARBA" id="ARBA00023242"/>
    </source>
</evidence>
<dbReference type="EMBL" id="LN890527">
    <property type="protein sequence ID" value="CUS23296.1"/>
    <property type="molecule type" value="Genomic_DNA"/>
</dbReference>
<evidence type="ECO:0000256" key="1">
    <source>
        <dbReference type="ARBA" id="ARBA00004123"/>
    </source>
</evidence>
<dbReference type="GO" id="GO:0005694">
    <property type="term" value="C:chromosome"/>
    <property type="evidence" value="ECO:0007669"/>
    <property type="project" value="UniProtKB-SubCell"/>
</dbReference>
<dbReference type="InterPro" id="IPR003511">
    <property type="entry name" value="HORMA_dom"/>
</dbReference>
<comment type="subcellular location">
    <subcellularLocation>
        <location evidence="2">Chromosome</location>
    </subcellularLocation>
    <subcellularLocation>
        <location evidence="1">Nucleus</location>
    </subcellularLocation>
</comment>